<proteinExistence type="predicted"/>
<dbReference type="Proteomes" id="UP000526083">
    <property type="component" value="Unassembled WGS sequence"/>
</dbReference>
<organism evidence="1 2">
    <name type="scientific">Microbacterium halimionae</name>
    <dbReference type="NCBI Taxonomy" id="1526413"/>
    <lineage>
        <taxon>Bacteria</taxon>
        <taxon>Bacillati</taxon>
        <taxon>Actinomycetota</taxon>
        <taxon>Actinomycetes</taxon>
        <taxon>Micrococcales</taxon>
        <taxon>Microbacteriaceae</taxon>
        <taxon>Microbacterium</taxon>
    </lineage>
</organism>
<dbReference type="AlphaFoldDB" id="A0A7W3PMN7"/>
<dbReference type="RefSeq" id="WP_167045879.1">
    <property type="nucleotide sequence ID" value="NZ_JAAOZB010000001.1"/>
</dbReference>
<evidence type="ECO:0000313" key="1">
    <source>
        <dbReference type="EMBL" id="MBA8817256.1"/>
    </source>
</evidence>
<evidence type="ECO:0000313" key="2">
    <source>
        <dbReference type="Proteomes" id="UP000526083"/>
    </source>
</evidence>
<sequence length="95" mass="9870">MMPRFHPATGAVDIGRVDGNAASGVLSEIFTADMTLAQVTCRFCDLTGALAETTAEIDEASVTLICRGCSHTLLRCVKTSSGHDLSFPGLAALAI</sequence>
<dbReference type="InterPro" id="IPR045423">
    <property type="entry name" value="DUF6510"/>
</dbReference>
<reference evidence="1 2" key="1">
    <citation type="submission" date="2020-07" db="EMBL/GenBank/DDBJ databases">
        <title>Sequencing the genomes of 1000 actinobacteria strains.</title>
        <authorList>
            <person name="Klenk H.-P."/>
        </authorList>
    </citation>
    <scope>NUCLEOTIDE SEQUENCE [LARGE SCALE GENOMIC DNA]</scope>
    <source>
        <strain evidence="1 2">DSM 27576</strain>
    </source>
</reference>
<keyword evidence="2" id="KW-1185">Reference proteome</keyword>
<accession>A0A7W3PMN7</accession>
<dbReference type="EMBL" id="JACGWY010000005">
    <property type="protein sequence ID" value="MBA8817256.1"/>
    <property type="molecule type" value="Genomic_DNA"/>
</dbReference>
<gene>
    <name evidence="1" type="ORF">FHX48_002354</name>
</gene>
<protein>
    <submittedName>
        <fullName evidence="1">Uncharacterized protein</fullName>
    </submittedName>
</protein>
<dbReference type="Pfam" id="PF20120">
    <property type="entry name" value="DUF6510"/>
    <property type="match status" value="1"/>
</dbReference>
<comment type="caution">
    <text evidence="1">The sequence shown here is derived from an EMBL/GenBank/DDBJ whole genome shotgun (WGS) entry which is preliminary data.</text>
</comment>
<name>A0A7W3PMN7_9MICO</name>